<name>A0A382Z198_9ZZZZ</name>
<dbReference type="AlphaFoldDB" id="A0A382Z198"/>
<dbReference type="EMBL" id="UINC01179932">
    <property type="protein sequence ID" value="SVD88865.1"/>
    <property type="molecule type" value="Genomic_DNA"/>
</dbReference>
<feature type="transmembrane region" description="Helical" evidence="1">
    <location>
        <begin position="60"/>
        <end position="83"/>
    </location>
</feature>
<feature type="transmembrane region" description="Helical" evidence="1">
    <location>
        <begin position="127"/>
        <end position="145"/>
    </location>
</feature>
<evidence type="ECO:0000313" key="2">
    <source>
        <dbReference type="EMBL" id="SVD88865.1"/>
    </source>
</evidence>
<keyword evidence="1" id="KW-0472">Membrane</keyword>
<keyword evidence="1" id="KW-1133">Transmembrane helix</keyword>
<feature type="transmembrane region" description="Helical" evidence="1">
    <location>
        <begin position="33"/>
        <end position="54"/>
    </location>
</feature>
<feature type="transmembrane region" description="Helical" evidence="1">
    <location>
        <begin position="104"/>
        <end position="121"/>
    </location>
</feature>
<sequence>MNNEKETISKEEAAATLKSVDLTKRDAIKSFRIPLLLITLISLSYSLVVFSWGMTEHENMWALGMYIGAASFGIFVALYLYTFRLLGIKVTVLPRTKERIRSELVLVVIFGVILIAGRQVRLLGFEFAPHIAALIAGGYMVYLLYKYPTGEYLARNQK</sequence>
<proteinExistence type="predicted"/>
<gene>
    <name evidence="2" type="ORF">METZ01_LOCUS441719</name>
</gene>
<reference evidence="2" key="1">
    <citation type="submission" date="2018-05" db="EMBL/GenBank/DDBJ databases">
        <authorList>
            <person name="Lanie J.A."/>
            <person name="Ng W.-L."/>
            <person name="Kazmierczak K.M."/>
            <person name="Andrzejewski T.M."/>
            <person name="Davidsen T.M."/>
            <person name="Wayne K.J."/>
            <person name="Tettelin H."/>
            <person name="Glass J.I."/>
            <person name="Rusch D."/>
            <person name="Podicherti R."/>
            <person name="Tsui H.-C.T."/>
            <person name="Winkler M.E."/>
        </authorList>
    </citation>
    <scope>NUCLEOTIDE SEQUENCE</scope>
</reference>
<keyword evidence="1" id="KW-0812">Transmembrane</keyword>
<accession>A0A382Z198</accession>
<protein>
    <submittedName>
        <fullName evidence="2">Uncharacterized protein</fullName>
    </submittedName>
</protein>
<organism evidence="2">
    <name type="scientific">marine metagenome</name>
    <dbReference type="NCBI Taxonomy" id="408172"/>
    <lineage>
        <taxon>unclassified sequences</taxon>
        <taxon>metagenomes</taxon>
        <taxon>ecological metagenomes</taxon>
    </lineage>
</organism>
<evidence type="ECO:0000256" key="1">
    <source>
        <dbReference type="SAM" id="Phobius"/>
    </source>
</evidence>